<dbReference type="InterPro" id="IPR001789">
    <property type="entry name" value="Sig_transdc_resp-reg_receiver"/>
</dbReference>
<dbReference type="AlphaFoldDB" id="A0A951J2N9"/>
<dbReference type="RefSeq" id="WP_219292626.1">
    <property type="nucleotide sequence ID" value="NZ_RPHB01000008.1"/>
</dbReference>
<evidence type="ECO:0000313" key="5">
    <source>
        <dbReference type="Proteomes" id="UP000727490"/>
    </source>
</evidence>
<gene>
    <name evidence="4" type="ORF">EGN73_16945</name>
</gene>
<dbReference type="PANTHER" id="PTHR37299">
    <property type="entry name" value="TRANSCRIPTIONAL REGULATOR-RELATED"/>
    <property type="match status" value="1"/>
</dbReference>
<dbReference type="InterPro" id="IPR007492">
    <property type="entry name" value="LytTR_DNA-bd_dom"/>
</dbReference>
<evidence type="ECO:0000259" key="2">
    <source>
        <dbReference type="PROSITE" id="PS50110"/>
    </source>
</evidence>
<organism evidence="4 5">
    <name type="scientific">Arthrospiribacter ruber</name>
    <dbReference type="NCBI Taxonomy" id="2487934"/>
    <lineage>
        <taxon>Bacteria</taxon>
        <taxon>Pseudomonadati</taxon>
        <taxon>Bacteroidota</taxon>
        <taxon>Cytophagia</taxon>
        <taxon>Cytophagales</taxon>
        <taxon>Cyclobacteriaceae</taxon>
        <taxon>Arthrospiribacter</taxon>
    </lineage>
</organism>
<accession>A0A951J2N9</accession>
<reference evidence="4 5" key="1">
    <citation type="journal article" date="2020" name="Syst. Appl. Microbiol.">
        <title>Arthrospiribacter ruber gen. nov., sp. nov., a novel bacterium isolated from Arthrospira cultures.</title>
        <authorList>
            <person name="Waleron M."/>
            <person name="Misztak A."/>
            <person name="Waleron M.M."/>
            <person name="Furmaniak M."/>
            <person name="Mrozik A."/>
            <person name="Waleron K."/>
        </authorList>
    </citation>
    <scope>NUCLEOTIDE SEQUENCE [LARGE SCALE GENOMIC DNA]</scope>
    <source>
        <strain evidence="4 5">DPMB0001</strain>
    </source>
</reference>
<feature type="modified residue" description="4-aspartylphosphate" evidence="1">
    <location>
        <position position="57"/>
    </location>
</feature>
<sequence length="247" mass="28329">MKSNCLIIEDEPHCKERLQLLLEKNHSKDVEISGWAQGLDEAIALFKSGHFDLVFCDIDIKGRNAFEILSELQVEKFDIIFTTAHNSFASEAFRVNALDYLLKPISQEELKEAIDKHLDKKLKSQQNGQPQGAQELKILNKRIEIPTSKGLEFIPAKDIIRCEADGNYTVIYLKDKTKLTVSRTLKEFEKALEKHHFIRPHQSHLVNIKEVKAYHRGKGGTLILTDLTEVEVASRRKEEILRILKST</sequence>
<dbReference type="GO" id="GO:0000156">
    <property type="term" value="F:phosphorelay response regulator activity"/>
    <property type="evidence" value="ECO:0007669"/>
    <property type="project" value="InterPro"/>
</dbReference>
<evidence type="ECO:0000313" key="4">
    <source>
        <dbReference type="EMBL" id="MBW3469488.1"/>
    </source>
</evidence>
<dbReference type="Pfam" id="PF00072">
    <property type="entry name" value="Response_reg"/>
    <property type="match status" value="1"/>
</dbReference>
<protein>
    <submittedName>
        <fullName evidence="4">DNA-binding response regulator</fullName>
    </submittedName>
</protein>
<dbReference type="SMART" id="SM00850">
    <property type="entry name" value="LytTR"/>
    <property type="match status" value="1"/>
</dbReference>
<evidence type="ECO:0000259" key="3">
    <source>
        <dbReference type="PROSITE" id="PS50930"/>
    </source>
</evidence>
<dbReference type="Pfam" id="PF04397">
    <property type="entry name" value="LytTR"/>
    <property type="match status" value="1"/>
</dbReference>
<dbReference type="GO" id="GO:0003677">
    <property type="term" value="F:DNA binding"/>
    <property type="evidence" value="ECO:0007669"/>
    <property type="project" value="UniProtKB-KW"/>
</dbReference>
<keyword evidence="5" id="KW-1185">Reference proteome</keyword>
<dbReference type="Proteomes" id="UP000727490">
    <property type="component" value="Unassembled WGS sequence"/>
</dbReference>
<proteinExistence type="predicted"/>
<comment type="caution">
    <text evidence="4">The sequence shown here is derived from an EMBL/GenBank/DDBJ whole genome shotgun (WGS) entry which is preliminary data.</text>
</comment>
<name>A0A951J2N9_9BACT</name>
<keyword evidence="4" id="KW-0238">DNA-binding</keyword>
<feature type="domain" description="HTH LytTR-type" evidence="3">
    <location>
        <begin position="143"/>
        <end position="246"/>
    </location>
</feature>
<evidence type="ECO:0000256" key="1">
    <source>
        <dbReference type="PROSITE-ProRule" id="PRU00169"/>
    </source>
</evidence>
<dbReference type="PROSITE" id="PS50110">
    <property type="entry name" value="RESPONSE_REGULATORY"/>
    <property type="match status" value="1"/>
</dbReference>
<dbReference type="InterPro" id="IPR046947">
    <property type="entry name" value="LytR-like"/>
</dbReference>
<feature type="domain" description="Response regulatory" evidence="2">
    <location>
        <begin position="4"/>
        <end position="118"/>
    </location>
</feature>
<dbReference type="EMBL" id="RPHB01000008">
    <property type="protein sequence ID" value="MBW3469488.1"/>
    <property type="molecule type" value="Genomic_DNA"/>
</dbReference>
<dbReference type="PROSITE" id="PS50930">
    <property type="entry name" value="HTH_LYTTR"/>
    <property type="match status" value="1"/>
</dbReference>
<dbReference type="PANTHER" id="PTHR37299:SF1">
    <property type="entry name" value="STAGE 0 SPORULATION PROTEIN A HOMOLOG"/>
    <property type="match status" value="1"/>
</dbReference>
<dbReference type="SMART" id="SM00448">
    <property type="entry name" value="REC"/>
    <property type="match status" value="1"/>
</dbReference>
<keyword evidence="1" id="KW-0597">Phosphoprotein</keyword>